<evidence type="ECO:0000256" key="17">
    <source>
        <dbReference type="SAM" id="SignalP"/>
    </source>
</evidence>
<evidence type="ECO:0000256" key="9">
    <source>
        <dbReference type="ARBA" id="ARBA00023065"/>
    </source>
</evidence>
<dbReference type="GO" id="GO:0009279">
    <property type="term" value="C:cell outer membrane"/>
    <property type="evidence" value="ECO:0007669"/>
    <property type="project" value="UniProtKB-SubCell"/>
</dbReference>
<keyword evidence="10 15" id="KW-0798">TonB box</keyword>
<evidence type="ECO:0000256" key="10">
    <source>
        <dbReference type="ARBA" id="ARBA00023077"/>
    </source>
</evidence>
<dbReference type="Gene3D" id="2.170.130.10">
    <property type="entry name" value="TonB-dependent receptor, plug domain"/>
    <property type="match status" value="1"/>
</dbReference>
<dbReference type="EMBL" id="FOUE01000002">
    <property type="protein sequence ID" value="SFM13704.1"/>
    <property type="molecule type" value="Genomic_DNA"/>
</dbReference>
<keyword evidence="12 20" id="KW-0675">Receptor</keyword>
<evidence type="ECO:0000313" key="21">
    <source>
        <dbReference type="Proteomes" id="UP000198519"/>
    </source>
</evidence>
<evidence type="ECO:0000256" key="14">
    <source>
        <dbReference type="PROSITE-ProRule" id="PRU01360"/>
    </source>
</evidence>
<evidence type="ECO:0000256" key="2">
    <source>
        <dbReference type="ARBA" id="ARBA00009810"/>
    </source>
</evidence>
<evidence type="ECO:0000256" key="5">
    <source>
        <dbReference type="ARBA" id="ARBA00022496"/>
    </source>
</evidence>
<proteinExistence type="inferred from homology"/>
<keyword evidence="9" id="KW-0406">Ion transport</keyword>
<keyword evidence="7 17" id="KW-0732">Signal</keyword>
<evidence type="ECO:0000259" key="18">
    <source>
        <dbReference type="Pfam" id="PF00593"/>
    </source>
</evidence>
<evidence type="ECO:0000313" key="20">
    <source>
        <dbReference type="EMBL" id="SFM13704.1"/>
    </source>
</evidence>
<dbReference type="OrthoDB" id="8663017at2"/>
<feature type="compositionally biased region" description="Low complexity" evidence="16">
    <location>
        <begin position="48"/>
        <end position="60"/>
    </location>
</feature>
<organism evidence="20 21">
    <name type="scientific">Marinobacter zhejiangensis</name>
    <dbReference type="NCBI Taxonomy" id="488535"/>
    <lineage>
        <taxon>Bacteria</taxon>
        <taxon>Pseudomonadati</taxon>
        <taxon>Pseudomonadota</taxon>
        <taxon>Gammaproteobacteria</taxon>
        <taxon>Pseudomonadales</taxon>
        <taxon>Marinobacteraceae</taxon>
        <taxon>Marinobacter</taxon>
    </lineage>
</organism>
<evidence type="ECO:0000259" key="19">
    <source>
        <dbReference type="Pfam" id="PF07715"/>
    </source>
</evidence>
<name>A0A1I4NDU3_9GAMM</name>
<dbReference type="PROSITE" id="PS52016">
    <property type="entry name" value="TONB_DEPENDENT_REC_3"/>
    <property type="match status" value="1"/>
</dbReference>
<accession>A0A1I4NDU3</accession>
<dbReference type="InterPro" id="IPR012910">
    <property type="entry name" value="Plug_dom"/>
</dbReference>
<feature type="domain" description="TonB-dependent receptor plug" evidence="19">
    <location>
        <begin position="70"/>
        <end position="168"/>
    </location>
</feature>
<evidence type="ECO:0000256" key="13">
    <source>
        <dbReference type="ARBA" id="ARBA00023237"/>
    </source>
</evidence>
<gene>
    <name evidence="20" type="ORF">SAMN04487963_1325</name>
</gene>
<keyword evidence="21" id="KW-1185">Reference proteome</keyword>
<keyword evidence="11 14" id="KW-0472">Membrane</keyword>
<evidence type="ECO:0000256" key="4">
    <source>
        <dbReference type="ARBA" id="ARBA00022452"/>
    </source>
</evidence>
<reference evidence="21" key="1">
    <citation type="submission" date="2016-10" db="EMBL/GenBank/DDBJ databases">
        <authorList>
            <person name="Varghese N."/>
            <person name="Submissions S."/>
        </authorList>
    </citation>
    <scope>NUCLEOTIDE SEQUENCE [LARGE SCALE GENOMIC DNA]</scope>
    <source>
        <strain evidence="21">CGMCC 1.7061</strain>
    </source>
</reference>
<dbReference type="GO" id="GO:0015891">
    <property type="term" value="P:siderophore transport"/>
    <property type="evidence" value="ECO:0007669"/>
    <property type="project" value="InterPro"/>
</dbReference>
<dbReference type="Pfam" id="PF07715">
    <property type="entry name" value="Plug"/>
    <property type="match status" value="1"/>
</dbReference>
<keyword evidence="6 14" id="KW-0812">Transmembrane</keyword>
<evidence type="ECO:0000256" key="8">
    <source>
        <dbReference type="ARBA" id="ARBA00023004"/>
    </source>
</evidence>
<feature type="region of interest" description="Disordered" evidence="16">
    <location>
        <begin position="41"/>
        <end position="60"/>
    </location>
</feature>
<dbReference type="PANTHER" id="PTHR32552">
    <property type="entry name" value="FERRICHROME IRON RECEPTOR-RELATED"/>
    <property type="match status" value="1"/>
</dbReference>
<evidence type="ECO:0000256" key="16">
    <source>
        <dbReference type="SAM" id="MobiDB-lite"/>
    </source>
</evidence>
<evidence type="ECO:0000256" key="7">
    <source>
        <dbReference type="ARBA" id="ARBA00022729"/>
    </source>
</evidence>
<evidence type="ECO:0000256" key="11">
    <source>
        <dbReference type="ARBA" id="ARBA00023136"/>
    </source>
</evidence>
<dbReference type="SUPFAM" id="SSF56935">
    <property type="entry name" value="Porins"/>
    <property type="match status" value="1"/>
</dbReference>
<dbReference type="InterPro" id="IPR000531">
    <property type="entry name" value="Beta-barrel_TonB"/>
</dbReference>
<keyword evidence="3 14" id="KW-0813">Transport</keyword>
<dbReference type="PANTHER" id="PTHR32552:SF74">
    <property type="entry name" value="HYDROXAMATE SIDEROPHORE RECEPTOR FHUE"/>
    <property type="match status" value="1"/>
</dbReference>
<dbReference type="InterPro" id="IPR036942">
    <property type="entry name" value="Beta-barrel_TonB_sf"/>
</dbReference>
<evidence type="ECO:0000256" key="15">
    <source>
        <dbReference type="RuleBase" id="RU003357"/>
    </source>
</evidence>
<comment type="subcellular location">
    <subcellularLocation>
        <location evidence="1 14">Cell outer membrane</location>
        <topology evidence="1 14">Multi-pass membrane protein</topology>
    </subcellularLocation>
</comment>
<evidence type="ECO:0000256" key="12">
    <source>
        <dbReference type="ARBA" id="ARBA00023170"/>
    </source>
</evidence>
<dbReference type="NCBIfam" id="TIGR01783">
    <property type="entry name" value="TonB-siderophor"/>
    <property type="match status" value="1"/>
</dbReference>
<sequence length="710" mass="77954">MSHRLPPVFRRSSLATAVLLATLPTLSVAEDVIVLDAVEVSGQRGEPSSESTGSYTVGSTSTATKLDLTARETPQAVSVATRQQMDDFGQDDINDVLDSTTGVTVERAETDRTYYTSRGFDITNFQYDGVGLPMVYGNVLGKIDTAFFDRVEVLRGANGLMTGIGNPSATVNFIRKRPTVDTQASVAATVGSHEYGRLVSDVSGSMSDSGNVRGRLVVGGEGSESYLDRYETTRQMLYGVIEADLTDTTLLTLGHFTQTSDADSPMWGSLPLFYSDGTPTNYTRSTSTSADWAYWNSRYHNTFVELGQQLGGGWQAKLNVTRLEIDSDSKLFYQYGTPDKDTGLGLAAYPSEYDLTKEQWIADLYASGPFSLAGRTHELVVGSNWSYSELDDVSRYGQGIGTPLPPLEQWTGNYPEPSFDARVDGSDWTDKYISSYAAARWSLTDRLSAITGLRMTWLDSHGTNYGDSKDTSYDAVDTPYAGLIYDLNDQHSVYASYTEIFTPQTEEDLSGDRLDPIEGQNYELGLKSEYLDRRLQTTVAVFHTDQKNVATQAGLLANGDAYYEAEDGLSSDGIEMEVVGAIGERIQLTAGYSYVDIEDEANNAARTFVPEHLVRAKGTYDVPAVNGLKVGALVRWQSDISAMVGDVEVKQDSYALVDLMANYRFSDNWTTTLNVYNVTDEKYLSSLYWGGSQSYYGAPVSADLTVKWTY</sequence>
<dbReference type="STRING" id="488535.SAMN04487963_1325"/>
<feature type="signal peptide" evidence="17">
    <location>
        <begin position="1"/>
        <end position="29"/>
    </location>
</feature>
<dbReference type="AlphaFoldDB" id="A0A1I4NDU3"/>
<dbReference type="GO" id="GO:0015344">
    <property type="term" value="F:siderophore uptake transmembrane transporter activity"/>
    <property type="evidence" value="ECO:0007669"/>
    <property type="project" value="TreeGrafter"/>
</dbReference>
<keyword evidence="5" id="KW-0410">Iron transport</keyword>
<evidence type="ECO:0000256" key="3">
    <source>
        <dbReference type="ARBA" id="ARBA00022448"/>
    </source>
</evidence>
<dbReference type="RefSeq" id="WP_092021140.1">
    <property type="nucleotide sequence ID" value="NZ_FOUE01000002.1"/>
</dbReference>
<evidence type="ECO:0000256" key="6">
    <source>
        <dbReference type="ARBA" id="ARBA00022692"/>
    </source>
</evidence>
<comment type="similarity">
    <text evidence="2 14 15">Belongs to the TonB-dependent receptor family.</text>
</comment>
<dbReference type="FunFam" id="2.170.130.10:FF:000010">
    <property type="entry name" value="Ferripyoverdine receptor"/>
    <property type="match status" value="1"/>
</dbReference>
<keyword evidence="8" id="KW-0408">Iron</keyword>
<dbReference type="InterPro" id="IPR039426">
    <property type="entry name" value="TonB-dep_rcpt-like"/>
</dbReference>
<evidence type="ECO:0000256" key="1">
    <source>
        <dbReference type="ARBA" id="ARBA00004571"/>
    </source>
</evidence>
<keyword evidence="13 14" id="KW-0998">Cell outer membrane</keyword>
<dbReference type="Pfam" id="PF00593">
    <property type="entry name" value="TonB_dep_Rec_b-barrel"/>
    <property type="match status" value="1"/>
</dbReference>
<protein>
    <submittedName>
        <fullName evidence="20">Outer-membrane receptor for ferric coprogen and ferric-rhodotorulic acid</fullName>
    </submittedName>
</protein>
<dbReference type="Proteomes" id="UP000198519">
    <property type="component" value="Unassembled WGS sequence"/>
</dbReference>
<keyword evidence="4 14" id="KW-1134">Transmembrane beta strand</keyword>
<dbReference type="CDD" id="cd01347">
    <property type="entry name" value="ligand_gated_channel"/>
    <property type="match status" value="1"/>
</dbReference>
<dbReference type="Gene3D" id="2.40.170.20">
    <property type="entry name" value="TonB-dependent receptor, beta-barrel domain"/>
    <property type="match status" value="1"/>
</dbReference>
<dbReference type="GO" id="GO:0038023">
    <property type="term" value="F:signaling receptor activity"/>
    <property type="evidence" value="ECO:0007669"/>
    <property type="project" value="InterPro"/>
</dbReference>
<dbReference type="InterPro" id="IPR010105">
    <property type="entry name" value="TonB_sidphr_rcpt"/>
</dbReference>
<feature type="chain" id="PRO_5011641795" evidence="17">
    <location>
        <begin position="30"/>
        <end position="710"/>
    </location>
</feature>
<dbReference type="InterPro" id="IPR037066">
    <property type="entry name" value="Plug_dom_sf"/>
</dbReference>
<feature type="domain" description="TonB-dependent receptor-like beta-barrel" evidence="18">
    <location>
        <begin position="272"/>
        <end position="678"/>
    </location>
</feature>